<dbReference type="STRING" id="700015.Corgl_0249"/>
<evidence type="ECO:0000313" key="3">
    <source>
        <dbReference type="Proteomes" id="UP000006851"/>
    </source>
</evidence>
<dbReference type="eggNOG" id="COG1896">
    <property type="taxonomic scope" value="Bacteria"/>
</dbReference>
<dbReference type="Gene3D" id="1.10.3210.10">
    <property type="entry name" value="Hypothetical protein af1432"/>
    <property type="match status" value="1"/>
</dbReference>
<sequence>MRNSSGVAREASDTIEEVRVHARALEDEGRLGLTRSFIQHGSESVYAHVLSVALLSASIADRCRRIGIRIDRSSLIRGALLHDYFLYDWHDPDPDHRLHGFRHPYIALERATEDFDLTDCERDIIVHHMFPLVPLPPTCREAWIVCIADKCCAIRETVAGRLSSRVSGVIRGRRT</sequence>
<dbReference type="KEGG" id="cgo:Corgl_0249"/>
<dbReference type="SUPFAM" id="SSF109604">
    <property type="entry name" value="HD-domain/PDEase-like"/>
    <property type="match status" value="1"/>
</dbReference>
<dbReference type="RefSeq" id="WP_013708118.1">
    <property type="nucleotide sequence ID" value="NC_015389.1"/>
</dbReference>
<keyword evidence="3" id="KW-1185">Reference proteome</keyword>
<feature type="domain" description="HD/PDEase" evidence="1">
    <location>
        <begin position="41"/>
        <end position="163"/>
    </location>
</feature>
<dbReference type="Pfam" id="PF01966">
    <property type="entry name" value="HD"/>
    <property type="match status" value="1"/>
</dbReference>
<evidence type="ECO:0000259" key="1">
    <source>
        <dbReference type="SMART" id="SM00471"/>
    </source>
</evidence>
<dbReference type="CDD" id="cd00077">
    <property type="entry name" value="HDc"/>
    <property type="match status" value="1"/>
</dbReference>
<reference evidence="3" key="1">
    <citation type="journal article" date="2013" name="Stand. Genomic Sci.">
        <title>Complete genome sequence of Coriobacterium glomerans type strain (PW2(T)) from the midgut of Pyrrhocoris apterus L. (red soldier bug).</title>
        <authorList>
            <person name="Stackebrandt E."/>
            <person name="Zeytun A."/>
            <person name="Lapidus A."/>
            <person name="Nolan M."/>
            <person name="Lucas S."/>
            <person name="Hammon N."/>
            <person name="Deshpande S."/>
            <person name="Cheng J.F."/>
            <person name="Tapia R."/>
            <person name="Goodwin L.A."/>
            <person name="Pitluck S."/>
            <person name="Liolios K."/>
            <person name="Pagani I."/>
            <person name="Ivanova N."/>
            <person name="Mavromatis K."/>
            <person name="Mikhailova N."/>
            <person name="Huntemann M."/>
            <person name="Pati A."/>
            <person name="Chen A."/>
            <person name="Palaniappan K."/>
            <person name="Chang Y.J."/>
            <person name="Land M."/>
            <person name="Hauser L."/>
            <person name="Rohde M."/>
            <person name="Pukall R."/>
            <person name="Goker M."/>
            <person name="Detter J.C."/>
            <person name="Woyke T."/>
            <person name="Bristow J."/>
            <person name="Eisen J.A."/>
            <person name="Markowitz V."/>
            <person name="Hugenholtz P."/>
            <person name="Kyrpides N.C."/>
            <person name="Klenk H.P."/>
        </authorList>
    </citation>
    <scope>NUCLEOTIDE SEQUENCE</scope>
    <source>
        <strain evidence="3">ATCC 49209 / DSM 20642 / JCM 10262 / PW2</strain>
    </source>
</reference>
<protein>
    <submittedName>
        <fullName evidence="2">Metal dependent phosphohydrolase</fullName>
    </submittedName>
</protein>
<proteinExistence type="predicted"/>
<dbReference type="Proteomes" id="UP000006851">
    <property type="component" value="Chromosome"/>
</dbReference>
<dbReference type="OrthoDB" id="360187at2"/>
<dbReference type="InterPro" id="IPR003607">
    <property type="entry name" value="HD/PDEase_dom"/>
</dbReference>
<dbReference type="AlphaFoldDB" id="F2N736"/>
<organism evidence="2 3">
    <name type="scientific">Coriobacterium glomerans (strain ATCC 49209 / DSM 20642 / JCM 10262 / PW2)</name>
    <dbReference type="NCBI Taxonomy" id="700015"/>
    <lineage>
        <taxon>Bacteria</taxon>
        <taxon>Bacillati</taxon>
        <taxon>Actinomycetota</taxon>
        <taxon>Coriobacteriia</taxon>
        <taxon>Coriobacteriales</taxon>
        <taxon>Coriobacteriaceae</taxon>
        <taxon>Coriobacterium</taxon>
    </lineage>
</organism>
<dbReference type="EMBL" id="CP002628">
    <property type="protein sequence ID" value="AEB06375.1"/>
    <property type="molecule type" value="Genomic_DNA"/>
</dbReference>
<dbReference type="InterPro" id="IPR006674">
    <property type="entry name" value="HD_domain"/>
</dbReference>
<name>F2N736_CORGP</name>
<accession>F2N736</accession>
<dbReference type="HOGENOM" id="CLU_104072_0_1_11"/>
<evidence type="ECO:0000313" key="2">
    <source>
        <dbReference type="EMBL" id="AEB06375.1"/>
    </source>
</evidence>
<dbReference type="SMART" id="SM00471">
    <property type="entry name" value="HDc"/>
    <property type="match status" value="1"/>
</dbReference>
<gene>
    <name evidence="2" type="ordered locus">Corgl_0249</name>
</gene>